<protein>
    <submittedName>
        <fullName evidence="8">SARP family transcriptional regulator</fullName>
    </submittedName>
</protein>
<feature type="region of interest" description="Disordered" evidence="6">
    <location>
        <begin position="898"/>
        <end position="918"/>
    </location>
</feature>
<dbReference type="InterPro" id="IPR005158">
    <property type="entry name" value="BTAD"/>
</dbReference>
<dbReference type="Gene3D" id="3.40.50.300">
    <property type="entry name" value="P-loop containing nucleotide triphosphate hydrolases"/>
    <property type="match status" value="1"/>
</dbReference>
<dbReference type="InterPro" id="IPR016032">
    <property type="entry name" value="Sig_transdc_resp-reg_C-effctor"/>
</dbReference>
<dbReference type="InterPro" id="IPR019734">
    <property type="entry name" value="TPR_rpt"/>
</dbReference>
<evidence type="ECO:0000256" key="3">
    <source>
        <dbReference type="ARBA" id="ARBA00023125"/>
    </source>
</evidence>
<dbReference type="SMART" id="SM00028">
    <property type="entry name" value="TPR"/>
    <property type="match status" value="4"/>
</dbReference>
<dbReference type="InterPro" id="IPR027417">
    <property type="entry name" value="P-loop_NTPase"/>
</dbReference>
<evidence type="ECO:0000313" key="9">
    <source>
        <dbReference type="Proteomes" id="UP000660611"/>
    </source>
</evidence>
<dbReference type="GO" id="GO:0043531">
    <property type="term" value="F:ADP binding"/>
    <property type="evidence" value="ECO:0007669"/>
    <property type="project" value="InterPro"/>
</dbReference>
<accession>A0A919PQF2</accession>
<dbReference type="PRINTS" id="PR00364">
    <property type="entry name" value="DISEASERSIST"/>
</dbReference>
<gene>
    <name evidence="8" type="ORF">Dsi01nite_070310</name>
</gene>
<dbReference type="Gene3D" id="1.25.40.10">
    <property type="entry name" value="Tetratricopeptide repeat domain"/>
    <property type="match status" value="2"/>
</dbReference>
<dbReference type="InterPro" id="IPR001867">
    <property type="entry name" value="OmpR/PhoB-type_DNA-bd"/>
</dbReference>
<dbReference type="SUPFAM" id="SSF52540">
    <property type="entry name" value="P-loop containing nucleoside triphosphate hydrolases"/>
    <property type="match status" value="1"/>
</dbReference>
<evidence type="ECO:0000256" key="5">
    <source>
        <dbReference type="PROSITE-ProRule" id="PRU01091"/>
    </source>
</evidence>
<reference evidence="8" key="1">
    <citation type="submission" date="2021-01" db="EMBL/GenBank/DDBJ databases">
        <title>Whole genome shotgun sequence of Dactylosporangium siamense NBRC 106093.</title>
        <authorList>
            <person name="Komaki H."/>
            <person name="Tamura T."/>
        </authorList>
    </citation>
    <scope>NUCLEOTIDE SEQUENCE</scope>
    <source>
        <strain evidence="8">NBRC 106093</strain>
    </source>
</reference>
<dbReference type="Gene3D" id="1.10.10.10">
    <property type="entry name" value="Winged helix-like DNA-binding domain superfamily/Winged helix DNA-binding domain"/>
    <property type="match status" value="1"/>
</dbReference>
<proteinExistence type="inferred from homology"/>
<dbReference type="Pfam" id="PF13424">
    <property type="entry name" value="TPR_12"/>
    <property type="match status" value="1"/>
</dbReference>
<dbReference type="GO" id="GO:0000160">
    <property type="term" value="P:phosphorelay signal transduction system"/>
    <property type="evidence" value="ECO:0007669"/>
    <property type="project" value="InterPro"/>
</dbReference>
<feature type="DNA-binding region" description="OmpR/PhoB-type" evidence="5">
    <location>
        <begin position="1"/>
        <end position="90"/>
    </location>
</feature>
<dbReference type="SMART" id="SM01043">
    <property type="entry name" value="BTAD"/>
    <property type="match status" value="1"/>
</dbReference>
<comment type="caution">
    <text evidence="8">The sequence shown here is derived from an EMBL/GenBank/DDBJ whole genome shotgun (WGS) entry which is preliminary data.</text>
</comment>
<keyword evidence="9" id="KW-1185">Reference proteome</keyword>
<dbReference type="SMART" id="SM00862">
    <property type="entry name" value="Trans_reg_C"/>
    <property type="match status" value="1"/>
</dbReference>
<dbReference type="CDD" id="cd15831">
    <property type="entry name" value="BTAD"/>
    <property type="match status" value="1"/>
</dbReference>
<organism evidence="8 9">
    <name type="scientific">Dactylosporangium siamense</name>
    <dbReference type="NCBI Taxonomy" id="685454"/>
    <lineage>
        <taxon>Bacteria</taxon>
        <taxon>Bacillati</taxon>
        <taxon>Actinomycetota</taxon>
        <taxon>Actinomycetes</taxon>
        <taxon>Micromonosporales</taxon>
        <taxon>Micromonosporaceae</taxon>
        <taxon>Dactylosporangium</taxon>
    </lineage>
</organism>
<evidence type="ECO:0000256" key="6">
    <source>
        <dbReference type="SAM" id="MobiDB-lite"/>
    </source>
</evidence>
<dbReference type="EMBL" id="BONQ01000110">
    <property type="protein sequence ID" value="GIG48990.1"/>
    <property type="molecule type" value="Genomic_DNA"/>
</dbReference>
<dbReference type="PROSITE" id="PS51755">
    <property type="entry name" value="OMPR_PHOB"/>
    <property type="match status" value="1"/>
</dbReference>
<dbReference type="InterPro" id="IPR051677">
    <property type="entry name" value="AfsR-DnrI-RedD_regulator"/>
</dbReference>
<evidence type="ECO:0000256" key="2">
    <source>
        <dbReference type="ARBA" id="ARBA00023015"/>
    </source>
</evidence>
<name>A0A919PQF2_9ACTN</name>
<dbReference type="GO" id="GO:0003677">
    <property type="term" value="F:DNA binding"/>
    <property type="evidence" value="ECO:0007669"/>
    <property type="project" value="UniProtKB-UniRule"/>
</dbReference>
<dbReference type="SUPFAM" id="SSF46894">
    <property type="entry name" value="C-terminal effector domain of the bipartite response regulators"/>
    <property type="match status" value="1"/>
</dbReference>
<evidence type="ECO:0000313" key="8">
    <source>
        <dbReference type="EMBL" id="GIG48990.1"/>
    </source>
</evidence>
<dbReference type="PANTHER" id="PTHR35807">
    <property type="entry name" value="TRANSCRIPTIONAL REGULATOR REDD-RELATED"/>
    <property type="match status" value="1"/>
</dbReference>
<keyword evidence="4" id="KW-0804">Transcription</keyword>
<dbReference type="Pfam" id="PF03704">
    <property type="entry name" value="BTAD"/>
    <property type="match status" value="1"/>
</dbReference>
<dbReference type="InterPro" id="IPR036388">
    <property type="entry name" value="WH-like_DNA-bd_sf"/>
</dbReference>
<sequence length="918" mass="98247">MEFRLLGTIEARNDGTPLDVGPARQRGVLAALLVDVGRVVPTGDLVERVWGPARPRRARPTLYSYLSRLRGVLGDGTALRRSAGGYLLAAEPAAVDVHRFRQLCVRARAAPDELAAVLYAEALELWRGTAFSDLDTPYFNLQRQAADRERHAAELDHGDVLLRLGRHGVLLGDLFARAEAHPLDERVAGQLMLALYRGGRAADALARYRLTRARLREDLGGEPGTALQHLHQRMLAGDPGLAGSGGAMQVPRQLPAPPAVFVGRQRELAEVDRIADAGAAMAVATIGGTGGIGKTTLALHWAHRNVARFPDGQLYVDLRGFDPTDDPVPASVALRGFLEALGVAPSEVPADLASRSALYRSIVAGRRMLVLLDNARTSAQVEPLLPGSAACTVLVTGRWQLAGLVTAAGARPLTLDALPSAEGRELLVHHVGRGRAAQEPEAAAALVAHCAGLPLATSIVAARARIQSALPLAALAEELDDRSARLDALDAGDLNADLRAVFAASYRALDPPLAAAFGLLGAAPGPDIGLPAAAELIGQPVGRTRSALRRLTAAYLLQEHAPGRYRMHDLVHLYAAECCAEDQPDGAVRLARGRLATFYADAAVAADRVLAPQRTPIAANPGGPAIALDAMPWFAAEHQVLLAIHRAAAEDGRHAEVWRLAWALDTFQWRRALLAERVAMLEVALPATGALGNRGAVALNHRLLGRAYVPLGRHEPALHHLHLAAAGYAAAGDPDGQAQTQLNLALAWEHVGDDRQALTHAEENLRIRTTLSNPAREAEALNAVGWYHARVAQHDAADGYCRRALALCREHGFLETEAYTRDSLGYIARHRGRPAEALRHYGRALELRRMLGDTYQEGDTLTHLGEVYEELGRPKDAAAAWRAALALYEEQGRTREAAVVRHRSATPAGDARGGIVAE</sequence>
<evidence type="ECO:0000256" key="4">
    <source>
        <dbReference type="ARBA" id="ARBA00023163"/>
    </source>
</evidence>
<feature type="domain" description="OmpR/PhoB-type" evidence="7">
    <location>
        <begin position="1"/>
        <end position="90"/>
    </location>
</feature>
<evidence type="ECO:0000259" key="7">
    <source>
        <dbReference type="PROSITE" id="PS51755"/>
    </source>
</evidence>
<dbReference type="AlphaFoldDB" id="A0A919PQF2"/>
<keyword evidence="2" id="KW-0805">Transcription regulation</keyword>
<dbReference type="SUPFAM" id="SSF48452">
    <property type="entry name" value="TPR-like"/>
    <property type="match status" value="3"/>
</dbReference>
<comment type="similarity">
    <text evidence="1">Belongs to the AfsR/DnrI/RedD regulatory family.</text>
</comment>
<dbReference type="GO" id="GO:0006355">
    <property type="term" value="P:regulation of DNA-templated transcription"/>
    <property type="evidence" value="ECO:0007669"/>
    <property type="project" value="InterPro"/>
</dbReference>
<dbReference type="PANTHER" id="PTHR35807:SF1">
    <property type="entry name" value="TRANSCRIPTIONAL REGULATOR REDD"/>
    <property type="match status" value="1"/>
</dbReference>
<dbReference type="InterPro" id="IPR011990">
    <property type="entry name" value="TPR-like_helical_dom_sf"/>
</dbReference>
<keyword evidence="3 5" id="KW-0238">DNA-binding</keyword>
<evidence type="ECO:0000256" key="1">
    <source>
        <dbReference type="ARBA" id="ARBA00005820"/>
    </source>
</evidence>
<dbReference type="Proteomes" id="UP000660611">
    <property type="component" value="Unassembled WGS sequence"/>
</dbReference>
<dbReference type="RefSeq" id="WP_203850676.1">
    <property type="nucleotide sequence ID" value="NZ_BAAAVW010000020.1"/>
</dbReference>